<feature type="domain" description="Major facilitator superfamily (MFS) profile" evidence="6">
    <location>
        <begin position="24"/>
        <end position="430"/>
    </location>
</feature>
<dbReference type="RefSeq" id="WP_229747357.1">
    <property type="nucleotide sequence ID" value="NZ_BJLQ01000067.1"/>
</dbReference>
<evidence type="ECO:0000313" key="7">
    <source>
        <dbReference type="EMBL" id="GEA85986.1"/>
    </source>
</evidence>
<feature type="transmembrane region" description="Helical" evidence="5">
    <location>
        <begin position="319"/>
        <end position="338"/>
    </location>
</feature>
<evidence type="ECO:0000259" key="6">
    <source>
        <dbReference type="PROSITE" id="PS50850"/>
    </source>
</evidence>
<evidence type="ECO:0000256" key="2">
    <source>
        <dbReference type="ARBA" id="ARBA00022692"/>
    </source>
</evidence>
<dbReference type="Pfam" id="PF07690">
    <property type="entry name" value="MFS_1"/>
    <property type="match status" value="1"/>
</dbReference>
<organism evidence="7 8">
    <name type="scientific">Cellulomonas gelida</name>
    <dbReference type="NCBI Taxonomy" id="1712"/>
    <lineage>
        <taxon>Bacteria</taxon>
        <taxon>Bacillati</taxon>
        <taxon>Actinomycetota</taxon>
        <taxon>Actinomycetes</taxon>
        <taxon>Micrococcales</taxon>
        <taxon>Cellulomonadaceae</taxon>
        <taxon>Cellulomonas</taxon>
    </lineage>
</organism>
<reference evidence="7 8" key="1">
    <citation type="submission" date="2019-06" db="EMBL/GenBank/DDBJ databases">
        <title>Whole genome shotgun sequence of Cellulomonas gelida NBRC 3748.</title>
        <authorList>
            <person name="Hosoyama A."/>
            <person name="Uohara A."/>
            <person name="Ohji S."/>
            <person name="Ichikawa N."/>
        </authorList>
    </citation>
    <scope>NUCLEOTIDE SEQUENCE [LARGE SCALE GENOMIC DNA]</scope>
    <source>
        <strain evidence="7 8">NBRC 3748</strain>
    </source>
</reference>
<dbReference type="GO" id="GO:0005886">
    <property type="term" value="C:plasma membrane"/>
    <property type="evidence" value="ECO:0007669"/>
    <property type="project" value="UniProtKB-SubCell"/>
</dbReference>
<feature type="transmembrane region" description="Helical" evidence="5">
    <location>
        <begin position="94"/>
        <end position="113"/>
    </location>
</feature>
<keyword evidence="2 5" id="KW-0812">Transmembrane</keyword>
<name>A0A4Y3KQW9_9CELL</name>
<comment type="subcellular location">
    <subcellularLocation>
        <location evidence="1">Cell membrane</location>
        <topology evidence="1">Multi-pass membrane protein</topology>
    </subcellularLocation>
</comment>
<evidence type="ECO:0000256" key="3">
    <source>
        <dbReference type="ARBA" id="ARBA00022989"/>
    </source>
</evidence>
<dbReference type="AlphaFoldDB" id="A0A4Y3KQW9"/>
<evidence type="ECO:0000256" key="4">
    <source>
        <dbReference type="ARBA" id="ARBA00023136"/>
    </source>
</evidence>
<feature type="transmembrane region" description="Helical" evidence="5">
    <location>
        <begin position="64"/>
        <end position="87"/>
    </location>
</feature>
<dbReference type="InterPro" id="IPR011701">
    <property type="entry name" value="MFS"/>
</dbReference>
<dbReference type="EMBL" id="BJLQ01000067">
    <property type="protein sequence ID" value="GEA85986.1"/>
    <property type="molecule type" value="Genomic_DNA"/>
</dbReference>
<proteinExistence type="predicted"/>
<keyword evidence="8" id="KW-1185">Reference proteome</keyword>
<dbReference type="InterPro" id="IPR020846">
    <property type="entry name" value="MFS_dom"/>
</dbReference>
<sequence length="468" mass="47847">MTQRARDDHALVARTLADDPRSGVVVARARLLLLGLFGLQGIVFSSWLARLPAVRDALDLTPSALGGVLLVGSVGALLTVTVAGIVVQRWGSRAAVVASTAALALAYVLMGVGPALGSVWLLCVGVFLNGVSIALGNVPLNVESARIERAMSRTVIPQFHAAYSIGAVVGSGLGALASRSGVSPAVHFGAVAVVAVVWRLASLRGVVLPPGPSDARVLTVEVTAADARTDRRTRGAAGRRRVGSALDAWREPRTLLIGVVVMAAAFSEGSANDWLSIAVVDGFGRTEAVGGVVLALYVAAMTVVRLVGTRLIDRYGRVLVLRVSGVVSILGLLLFGLAPSFELASLGVVAWGFGAALAVPIGIAAASDDPVRAAGRVAVISSFSSVASIAAPPLLGLAAQSMGARHALMLIAVTMVASVCFAHRTEREVPAGTTPVTGPSPDEHLILATAAPVAAVDLSTDDERVRVP</sequence>
<comment type="caution">
    <text evidence="7">The sequence shown here is derived from an EMBL/GenBank/DDBJ whole genome shotgun (WGS) entry which is preliminary data.</text>
</comment>
<evidence type="ECO:0000313" key="8">
    <source>
        <dbReference type="Proteomes" id="UP000320461"/>
    </source>
</evidence>
<dbReference type="Gene3D" id="1.20.1250.20">
    <property type="entry name" value="MFS general substrate transporter like domains"/>
    <property type="match status" value="2"/>
</dbReference>
<feature type="transmembrane region" description="Helical" evidence="5">
    <location>
        <begin position="119"/>
        <end position="140"/>
    </location>
</feature>
<feature type="transmembrane region" description="Helical" evidence="5">
    <location>
        <begin position="184"/>
        <end position="201"/>
    </location>
</feature>
<feature type="transmembrane region" description="Helical" evidence="5">
    <location>
        <begin position="31"/>
        <end position="49"/>
    </location>
</feature>
<keyword evidence="3 5" id="KW-1133">Transmembrane helix</keyword>
<feature type="transmembrane region" description="Helical" evidence="5">
    <location>
        <begin position="404"/>
        <end position="422"/>
    </location>
</feature>
<feature type="transmembrane region" description="Helical" evidence="5">
    <location>
        <begin position="161"/>
        <end position="178"/>
    </location>
</feature>
<dbReference type="PANTHER" id="PTHR23514">
    <property type="entry name" value="BYPASS OF STOP CODON PROTEIN 6"/>
    <property type="match status" value="1"/>
</dbReference>
<dbReference type="GO" id="GO:0022857">
    <property type="term" value="F:transmembrane transporter activity"/>
    <property type="evidence" value="ECO:0007669"/>
    <property type="project" value="InterPro"/>
</dbReference>
<dbReference type="InterPro" id="IPR036259">
    <property type="entry name" value="MFS_trans_sf"/>
</dbReference>
<feature type="transmembrane region" description="Helical" evidence="5">
    <location>
        <begin position="288"/>
        <end position="307"/>
    </location>
</feature>
<dbReference type="PANTHER" id="PTHR23514:SF13">
    <property type="entry name" value="INNER MEMBRANE PROTEIN YBJJ"/>
    <property type="match status" value="1"/>
</dbReference>
<feature type="transmembrane region" description="Helical" evidence="5">
    <location>
        <begin position="344"/>
        <end position="365"/>
    </location>
</feature>
<evidence type="ECO:0000256" key="1">
    <source>
        <dbReference type="ARBA" id="ARBA00004651"/>
    </source>
</evidence>
<keyword evidence="4 5" id="KW-0472">Membrane</keyword>
<dbReference type="SUPFAM" id="SSF103473">
    <property type="entry name" value="MFS general substrate transporter"/>
    <property type="match status" value="1"/>
</dbReference>
<dbReference type="Proteomes" id="UP000320461">
    <property type="component" value="Unassembled WGS sequence"/>
</dbReference>
<protein>
    <submittedName>
        <fullName evidence="7">MFS transporter</fullName>
    </submittedName>
</protein>
<feature type="transmembrane region" description="Helical" evidence="5">
    <location>
        <begin position="377"/>
        <end position="398"/>
    </location>
</feature>
<dbReference type="PROSITE" id="PS50850">
    <property type="entry name" value="MFS"/>
    <property type="match status" value="1"/>
</dbReference>
<accession>A0A4Y3KQW9</accession>
<evidence type="ECO:0000256" key="5">
    <source>
        <dbReference type="SAM" id="Phobius"/>
    </source>
</evidence>
<feature type="transmembrane region" description="Helical" evidence="5">
    <location>
        <begin position="255"/>
        <end position="276"/>
    </location>
</feature>
<gene>
    <name evidence="7" type="ORF">CGE01nite_32370</name>
</gene>
<dbReference type="InterPro" id="IPR051788">
    <property type="entry name" value="MFS_Transporter"/>
</dbReference>
<dbReference type="CDD" id="cd17393">
    <property type="entry name" value="MFS_MosC_like"/>
    <property type="match status" value="1"/>
</dbReference>